<accession>A0A170Y832</accession>
<evidence type="ECO:0000256" key="2">
    <source>
        <dbReference type="ARBA" id="ARBA00022679"/>
    </source>
</evidence>
<dbReference type="RefSeq" id="WP_236714353.1">
    <property type="nucleotide sequence ID" value="NZ_BDCR01000001.1"/>
</dbReference>
<dbReference type="InterPro" id="IPR000182">
    <property type="entry name" value="GNAT_dom"/>
</dbReference>
<dbReference type="PANTHER" id="PTHR10545:SF29">
    <property type="entry name" value="GH14572P-RELATED"/>
    <property type="match status" value="1"/>
</dbReference>
<evidence type="ECO:0000256" key="1">
    <source>
        <dbReference type="ARBA" id="ARBA00008694"/>
    </source>
</evidence>
<dbReference type="CDD" id="cd04301">
    <property type="entry name" value="NAT_SF"/>
    <property type="match status" value="1"/>
</dbReference>
<keyword evidence="2 5" id="KW-0808">Transferase</keyword>
<comment type="similarity">
    <text evidence="1">Belongs to the acetyltransferase family.</text>
</comment>
<evidence type="ECO:0000256" key="3">
    <source>
        <dbReference type="ARBA" id="ARBA00023315"/>
    </source>
</evidence>
<keyword evidence="6" id="KW-1185">Reference proteome</keyword>
<protein>
    <submittedName>
        <fullName evidence="5">L-amino acid N-acyltransferase YncA</fullName>
    </submittedName>
</protein>
<proteinExistence type="inferred from homology"/>
<keyword evidence="3 5" id="KW-0012">Acyltransferase</keyword>
<gene>
    <name evidence="5" type="ORF">PJIAN_1164</name>
</gene>
<name>A0A170Y832_9BACT</name>
<dbReference type="FunFam" id="3.40.630.30:FF:000064">
    <property type="entry name" value="GNAT family acetyltransferase"/>
    <property type="match status" value="1"/>
</dbReference>
<evidence type="ECO:0000259" key="4">
    <source>
        <dbReference type="PROSITE" id="PS51186"/>
    </source>
</evidence>
<dbReference type="STRING" id="681398.PJIAN_1164"/>
<dbReference type="AlphaFoldDB" id="A0A170Y832"/>
<dbReference type="InterPro" id="IPR016181">
    <property type="entry name" value="Acyl_CoA_acyltransferase"/>
</dbReference>
<dbReference type="InterPro" id="IPR051016">
    <property type="entry name" value="Diverse_Substrate_AcTransf"/>
</dbReference>
<evidence type="ECO:0000313" key="6">
    <source>
        <dbReference type="Proteomes" id="UP000076586"/>
    </source>
</evidence>
<reference evidence="6" key="2">
    <citation type="journal article" date="2017" name="Genome Announc.">
        <title>Draft genome sequence of Paludibacter jiangxiensis NM7(T), a propionate-producing fermentative bacterium.</title>
        <authorList>
            <person name="Qiu Y.-L."/>
            <person name="Tourlousse D.M."/>
            <person name="Matsuura N."/>
            <person name="Ohashi A."/>
            <person name="Sekiguchi Y."/>
        </authorList>
    </citation>
    <scope>NUCLEOTIDE SEQUENCE [LARGE SCALE GENOMIC DNA]</scope>
    <source>
        <strain evidence="6">NM7</strain>
    </source>
</reference>
<dbReference type="Proteomes" id="UP000076586">
    <property type="component" value="Unassembled WGS sequence"/>
</dbReference>
<dbReference type="EMBL" id="BDCR01000001">
    <property type="protein sequence ID" value="GAT61584.1"/>
    <property type="molecule type" value="Genomic_DNA"/>
</dbReference>
<dbReference type="PANTHER" id="PTHR10545">
    <property type="entry name" value="DIAMINE N-ACETYLTRANSFERASE"/>
    <property type="match status" value="1"/>
</dbReference>
<dbReference type="PROSITE" id="PS51186">
    <property type="entry name" value="GNAT"/>
    <property type="match status" value="1"/>
</dbReference>
<reference evidence="6" key="1">
    <citation type="submission" date="2016-04" db="EMBL/GenBank/DDBJ databases">
        <title>Draft genome sequence of Paludibacter jiangxiensis strain NM7.</title>
        <authorList>
            <person name="Qiu Y."/>
            <person name="Matsuura N."/>
            <person name="Ohashi A."/>
            <person name="Tourlousse M.D."/>
            <person name="Sekiguchi Y."/>
        </authorList>
    </citation>
    <scope>NUCLEOTIDE SEQUENCE [LARGE SCALE GENOMIC DNA]</scope>
    <source>
        <strain evidence="6">NM7</strain>
    </source>
</reference>
<dbReference type="Pfam" id="PF00583">
    <property type="entry name" value="Acetyltransf_1"/>
    <property type="match status" value="1"/>
</dbReference>
<dbReference type="SUPFAM" id="SSF55729">
    <property type="entry name" value="Acyl-CoA N-acyltransferases (Nat)"/>
    <property type="match status" value="1"/>
</dbReference>
<organism evidence="5 6">
    <name type="scientific">Paludibacter jiangxiensis</name>
    <dbReference type="NCBI Taxonomy" id="681398"/>
    <lineage>
        <taxon>Bacteria</taxon>
        <taxon>Pseudomonadati</taxon>
        <taxon>Bacteroidota</taxon>
        <taxon>Bacteroidia</taxon>
        <taxon>Bacteroidales</taxon>
        <taxon>Paludibacteraceae</taxon>
        <taxon>Paludibacter</taxon>
    </lineage>
</organism>
<sequence length="155" mass="18159">MMNYSIRPAQEADFPAILSIIKELALFEKAPEKVTNSVEQMLEEKDCFRCFVAVNDQNEVLAISLYFFAYYTWVGKSLYLDDLYVREPFRKQGIASALLKKIFDVAREENCKRVRWQVLNWNVNAIKLYEKCGATIDNEWSNCDFDRQGILEFSL</sequence>
<dbReference type="GO" id="GO:0008080">
    <property type="term" value="F:N-acetyltransferase activity"/>
    <property type="evidence" value="ECO:0007669"/>
    <property type="project" value="UniProtKB-ARBA"/>
</dbReference>
<dbReference type="Gene3D" id="3.40.630.30">
    <property type="match status" value="1"/>
</dbReference>
<comment type="caution">
    <text evidence="5">The sequence shown here is derived from an EMBL/GenBank/DDBJ whole genome shotgun (WGS) entry which is preliminary data.</text>
</comment>
<feature type="domain" description="N-acetyltransferase" evidence="4">
    <location>
        <begin position="4"/>
        <end position="155"/>
    </location>
</feature>
<evidence type="ECO:0000313" key="5">
    <source>
        <dbReference type="EMBL" id="GAT61584.1"/>
    </source>
</evidence>